<keyword evidence="8" id="KW-1185">Reference proteome</keyword>
<evidence type="ECO:0008006" key="9">
    <source>
        <dbReference type="Google" id="ProtNLM"/>
    </source>
</evidence>
<dbReference type="PANTHER" id="PTHR43133">
    <property type="entry name" value="RNA POLYMERASE ECF-TYPE SIGMA FACTO"/>
    <property type="match status" value="1"/>
</dbReference>
<evidence type="ECO:0000256" key="3">
    <source>
        <dbReference type="ARBA" id="ARBA00023082"/>
    </source>
</evidence>
<dbReference type="GO" id="GO:0003677">
    <property type="term" value="F:DNA binding"/>
    <property type="evidence" value="ECO:0007669"/>
    <property type="project" value="InterPro"/>
</dbReference>
<accession>A0A420GA76</accession>
<comment type="caution">
    <text evidence="7">The sequence shown here is derived from an EMBL/GenBank/DDBJ whole genome shotgun (WGS) entry which is preliminary data.</text>
</comment>
<dbReference type="GO" id="GO:0006352">
    <property type="term" value="P:DNA-templated transcription initiation"/>
    <property type="evidence" value="ECO:0007669"/>
    <property type="project" value="InterPro"/>
</dbReference>
<evidence type="ECO:0000256" key="1">
    <source>
        <dbReference type="ARBA" id="ARBA00010641"/>
    </source>
</evidence>
<dbReference type="RefSeq" id="WP_120332496.1">
    <property type="nucleotide sequence ID" value="NZ_CP070350.1"/>
</dbReference>
<keyword evidence="3" id="KW-0731">Sigma factor</keyword>
<keyword evidence="4" id="KW-0804">Transcription</keyword>
<gene>
    <name evidence="7" type="ORF">BCY89_00945</name>
</gene>
<dbReference type="AlphaFoldDB" id="A0A420GA76"/>
<name>A0A420GA76_9SPHI</name>
<feature type="domain" description="RNA polymerase sigma-70 region 2" evidence="5">
    <location>
        <begin position="11"/>
        <end position="76"/>
    </location>
</feature>
<dbReference type="InterPro" id="IPR007627">
    <property type="entry name" value="RNA_pol_sigma70_r2"/>
</dbReference>
<dbReference type="InterPro" id="IPR014327">
    <property type="entry name" value="RNA_pol_sigma70_bacteroid"/>
</dbReference>
<comment type="similarity">
    <text evidence="1">Belongs to the sigma-70 factor family. ECF subfamily.</text>
</comment>
<dbReference type="Proteomes" id="UP000286402">
    <property type="component" value="Unassembled WGS sequence"/>
</dbReference>
<dbReference type="Pfam" id="PF04542">
    <property type="entry name" value="Sigma70_r2"/>
    <property type="match status" value="1"/>
</dbReference>
<dbReference type="InterPro" id="IPR013249">
    <property type="entry name" value="RNA_pol_sigma70_r4_t2"/>
</dbReference>
<dbReference type="SUPFAM" id="SSF88659">
    <property type="entry name" value="Sigma3 and sigma4 domains of RNA polymerase sigma factors"/>
    <property type="match status" value="1"/>
</dbReference>
<dbReference type="InterPro" id="IPR039425">
    <property type="entry name" value="RNA_pol_sigma-70-like"/>
</dbReference>
<dbReference type="InterPro" id="IPR013325">
    <property type="entry name" value="RNA_pol_sigma_r2"/>
</dbReference>
<reference evidence="7 8" key="1">
    <citation type="submission" date="2016-07" db="EMBL/GenBank/DDBJ databases">
        <title>Genome analysis of Sphingobacterium siyangense T12B17.</title>
        <authorList>
            <person name="Xu D."/>
            <person name="Su Y."/>
            <person name="Zheng S."/>
        </authorList>
    </citation>
    <scope>NUCLEOTIDE SEQUENCE [LARGE SCALE GENOMIC DNA]</scope>
    <source>
        <strain evidence="7 8">T12B17</strain>
    </source>
</reference>
<dbReference type="InterPro" id="IPR013324">
    <property type="entry name" value="RNA_pol_sigma_r3/r4-like"/>
</dbReference>
<evidence type="ECO:0000256" key="2">
    <source>
        <dbReference type="ARBA" id="ARBA00023015"/>
    </source>
</evidence>
<sequence>MKQVAQHFDQLFKEYHQQSFLFAKSFVHIDAAAEDITADSLLATWERMQVETLLSPKCFLLRVIKNKALDYLKHQRIHRQLIEPLDNCDERELQLRIDGLNELNEGRIFFKEIQKITAQTLEQMPTKTREVFELSRHQYISGKEIAQQMGISVKGVEYHITKALKVLTVNLKDYTVAS</sequence>
<dbReference type="NCBIfam" id="TIGR02937">
    <property type="entry name" value="sigma70-ECF"/>
    <property type="match status" value="1"/>
</dbReference>
<dbReference type="InterPro" id="IPR014284">
    <property type="entry name" value="RNA_pol_sigma-70_dom"/>
</dbReference>
<evidence type="ECO:0000313" key="8">
    <source>
        <dbReference type="Proteomes" id="UP000286402"/>
    </source>
</evidence>
<dbReference type="Gene3D" id="1.10.1740.10">
    <property type="match status" value="1"/>
</dbReference>
<dbReference type="Pfam" id="PF08281">
    <property type="entry name" value="Sigma70_r4_2"/>
    <property type="match status" value="1"/>
</dbReference>
<dbReference type="InterPro" id="IPR036388">
    <property type="entry name" value="WH-like_DNA-bd_sf"/>
</dbReference>
<dbReference type="SUPFAM" id="SSF88946">
    <property type="entry name" value="Sigma2 domain of RNA polymerase sigma factors"/>
    <property type="match status" value="1"/>
</dbReference>
<proteinExistence type="inferred from homology"/>
<feature type="domain" description="RNA polymerase sigma factor 70 region 4 type 2" evidence="6">
    <location>
        <begin position="119"/>
        <end position="165"/>
    </location>
</feature>
<evidence type="ECO:0000259" key="6">
    <source>
        <dbReference type="Pfam" id="PF08281"/>
    </source>
</evidence>
<dbReference type="Gene3D" id="1.10.10.10">
    <property type="entry name" value="Winged helix-like DNA-binding domain superfamily/Winged helix DNA-binding domain"/>
    <property type="match status" value="1"/>
</dbReference>
<keyword evidence="2" id="KW-0805">Transcription regulation</keyword>
<evidence type="ECO:0000256" key="4">
    <source>
        <dbReference type="ARBA" id="ARBA00023163"/>
    </source>
</evidence>
<dbReference type="NCBIfam" id="TIGR02985">
    <property type="entry name" value="Sig70_bacteroi1"/>
    <property type="match status" value="1"/>
</dbReference>
<evidence type="ECO:0000313" key="7">
    <source>
        <dbReference type="EMBL" id="RKF42095.1"/>
    </source>
</evidence>
<dbReference type="GO" id="GO:0016987">
    <property type="term" value="F:sigma factor activity"/>
    <property type="evidence" value="ECO:0007669"/>
    <property type="project" value="UniProtKB-KW"/>
</dbReference>
<protein>
    <recommendedName>
        <fullName evidence="9">RNA polymerase sigma-70 factor (ECF subfamily)</fullName>
    </recommendedName>
</protein>
<evidence type="ECO:0000259" key="5">
    <source>
        <dbReference type="Pfam" id="PF04542"/>
    </source>
</evidence>
<dbReference type="EMBL" id="MCAQ01000001">
    <property type="protein sequence ID" value="RKF42095.1"/>
    <property type="molecule type" value="Genomic_DNA"/>
</dbReference>
<organism evidence="7 8">
    <name type="scientific">Sphingobacterium siyangense</name>
    <dbReference type="NCBI Taxonomy" id="459529"/>
    <lineage>
        <taxon>Bacteria</taxon>
        <taxon>Pseudomonadati</taxon>
        <taxon>Bacteroidota</taxon>
        <taxon>Sphingobacteriia</taxon>
        <taxon>Sphingobacteriales</taxon>
        <taxon>Sphingobacteriaceae</taxon>
        <taxon>Sphingobacterium</taxon>
    </lineage>
</organism>
<dbReference type="PANTHER" id="PTHR43133:SF46">
    <property type="entry name" value="RNA POLYMERASE SIGMA-70 FACTOR ECF SUBFAMILY"/>
    <property type="match status" value="1"/>
</dbReference>